<organism evidence="1 2">
    <name type="scientific">Anabarilius grahami</name>
    <name type="common">Kanglang fish</name>
    <name type="synonym">Barilius grahami</name>
    <dbReference type="NCBI Taxonomy" id="495550"/>
    <lineage>
        <taxon>Eukaryota</taxon>
        <taxon>Metazoa</taxon>
        <taxon>Chordata</taxon>
        <taxon>Craniata</taxon>
        <taxon>Vertebrata</taxon>
        <taxon>Euteleostomi</taxon>
        <taxon>Actinopterygii</taxon>
        <taxon>Neopterygii</taxon>
        <taxon>Teleostei</taxon>
        <taxon>Ostariophysi</taxon>
        <taxon>Cypriniformes</taxon>
        <taxon>Xenocyprididae</taxon>
        <taxon>Xenocypridinae</taxon>
        <taxon>Xenocypridinae incertae sedis</taxon>
        <taxon>Anabarilius</taxon>
    </lineage>
</organism>
<dbReference type="EMBL" id="RJVU01008827">
    <property type="protein sequence ID" value="ROL53489.1"/>
    <property type="molecule type" value="Genomic_DNA"/>
</dbReference>
<protein>
    <submittedName>
        <fullName evidence="1">Uncharacterized protein</fullName>
    </submittedName>
</protein>
<gene>
    <name evidence="1" type="ORF">DPX16_20028</name>
</gene>
<accession>A0A3N0Z4T3</accession>
<reference evidence="1 2" key="1">
    <citation type="submission" date="2018-10" db="EMBL/GenBank/DDBJ databases">
        <title>Genome assembly for a Yunnan-Guizhou Plateau 3E fish, Anabarilius grahami (Regan), and its evolutionary and genetic applications.</title>
        <authorList>
            <person name="Jiang W."/>
        </authorList>
    </citation>
    <scope>NUCLEOTIDE SEQUENCE [LARGE SCALE GENOMIC DNA]</scope>
    <source>
        <strain evidence="1">AG-KIZ</strain>
        <tissue evidence="1">Muscle</tissue>
    </source>
</reference>
<comment type="caution">
    <text evidence="1">The sequence shown here is derived from an EMBL/GenBank/DDBJ whole genome shotgun (WGS) entry which is preliminary data.</text>
</comment>
<evidence type="ECO:0000313" key="1">
    <source>
        <dbReference type="EMBL" id="ROL53489.1"/>
    </source>
</evidence>
<name>A0A3N0Z4T3_ANAGA</name>
<proteinExistence type="predicted"/>
<evidence type="ECO:0000313" key="2">
    <source>
        <dbReference type="Proteomes" id="UP000281406"/>
    </source>
</evidence>
<dbReference type="AlphaFoldDB" id="A0A3N0Z4T3"/>
<dbReference type="Proteomes" id="UP000281406">
    <property type="component" value="Unassembled WGS sequence"/>
</dbReference>
<sequence>MLGDGRVVRRHVDQIHARQKLLVNLSEEVMDCKYPDLDFSGNSAPVVAKETDEPETEDILSETNPLELTEDSAQPDLHICIEATERAVQSRNFNDFQYRSRLEEHANLLEALEQGGLESKGIGLERGSVLWTQQEL</sequence>
<keyword evidence="2" id="KW-1185">Reference proteome</keyword>